<evidence type="ECO:0000256" key="10">
    <source>
        <dbReference type="HAMAP-Rule" id="MF_00493"/>
    </source>
</evidence>
<dbReference type="PIRSF" id="PIRSF036915">
    <property type="entry name" value="Trnald_Bac_Plnt"/>
    <property type="match status" value="1"/>
</dbReference>
<dbReference type="HAMAP" id="MF_00493">
    <property type="entry name" value="Transaldolase_2"/>
    <property type="match status" value="1"/>
</dbReference>
<keyword evidence="8 10" id="KW-0570">Pentose shunt</keyword>
<evidence type="ECO:0000313" key="11">
    <source>
        <dbReference type="EMBL" id="ARZ67387.1"/>
    </source>
</evidence>
<dbReference type="PANTHER" id="PTHR10683:SF31">
    <property type="entry name" value="TRANSALDOLASE"/>
    <property type="match status" value="1"/>
</dbReference>
<evidence type="ECO:0000313" key="12">
    <source>
        <dbReference type="Proteomes" id="UP000195755"/>
    </source>
</evidence>
<dbReference type="Gene3D" id="3.20.20.70">
    <property type="entry name" value="Aldolase class I"/>
    <property type="match status" value="1"/>
</dbReference>
<dbReference type="SUPFAM" id="SSF51569">
    <property type="entry name" value="Aldolase"/>
    <property type="match status" value="1"/>
</dbReference>
<keyword evidence="7 10" id="KW-0808">Transferase</keyword>
<evidence type="ECO:0000256" key="9">
    <source>
        <dbReference type="ARBA" id="ARBA00023270"/>
    </source>
</evidence>
<name>A0A1Z2KZA8_9ACTN</name>
<dbReference type="OrthoDB" id="4115915at2"/>
<dbReference type="InterPro" id="IPR001585">
    <property type="entry name" value="TAL/FSA"/>
</dbReference>
<dbReference type="PANTHER" id="PTHR10683">
    <property type="entry name" value="TRANSALDOLASE"/>
    <property type="match status" value="1"/>
</dbReference>
<comment type="subcellular location">
    <subcellularLocation>
        <location evidence="2 10">Cytoplasm</location>
    </subcellularLocation>
</comment>
<comment type="function">
    <text evidence="1 10">Transaldolase is important for the balance of metabolites in the pentose-phosphate pathway.</text>
</comment>
<evidence type="ECO:0000256" key="4">
    <source>
        <dbReference type="ARBA" id="ARBA00008426"/>
    </source>
</evidence>
<dbReference type="NCBIfam" id="NF002881">
    <property type="entry name" value="PRK03343.1"/>
    <property type="match status" value="1"/>
</dbReference>
<dbReference type="InterPro" id="IPR013785">
    <property type="entry name" value="Aldolase_TIM"/>
</dbReference>
<evidence type="ECO:0000256" key="7">
    <source>
        <dbReference type="ARBA" id="ARBA00022679"/>
    </source>
</evidence>
<comment type="similarity">
    <text evidence="4 10">Belongs to the transaldolase family. Type 2 subfamily.</text>
</comment>
<evidence type="ECO:0000256" key="8">
    <source>
        <dbReference type="ARBA" id="ARBA00023126"/>
    </source>
</evidence>
<dbReference type="GO" id="GO:0005737">
    <property type="term" value="C:cytoplasm"/>
    <property type="evidence" value="ECO:0007669"/>
    <property type="project" value="UniProtKB-SubCell"/>
</dbReference>
<evidence type="ECO:0000256" key="2">
    <source>
        <dbReference type="ARBA" id="ARBA00004496"/>
    </source>
</evidence>
<sequence length="386" mass="40758">MSGDGLGRLAAAGVSVWVTGLSRDRLADGSLAALIRHRRVAGLVSDPAFLARSVAAGRAYAQPLRDLARRGAGAGRALWELTVPDARRACDVLRPVHERTAGVDGLVSLGLDPRLAHDSAATLAEARALWRAVARPNAMVGIPATDAGLTALAGCLAEGINVQATLVFSAERYGQVADAYLDGLERARAAGRALASLSSVASFHAEPVDTAVDALLTRDGTLEARALLGTAAGARARLVHARHATAFDGPGWHRLTARGARPQRLLWAGTTVRNPAYRDTRYADRLLARSTVTALDEETLEAVAGHGAAGRPWTGAGHAEARRLLGHLRWCGIDHHELTARLEAEALKERSGSWHRLLDTLTLALDAAAGPRPDARPPAFPHQETP</sequence>
<comment type="catalytic activity">
    <reaction evidence="10">
        <text>D-sedoheptulose 7-phosphate + D-glyceraldehyde 3-phosphate = D-erythrose 4-phosphate + beta-D-fructose 6-phosphate</text>
        <dbReference type="Rhea" id="RHEA:17053"/>
        <dbReference type="ChEBI" id="CHEBI:16897"/>
        <dbReference type="ChEBI" id="CHEBI:57483"/>
        <dbReference type="ChEBI" id="CHEBI:57634"/>
        <dbReference type="ChEBI" id="CHEBI:59776"/>
        <dbReference type="EC" id="2.2.1.2"/>
    </reaction>
</comment>
<evidence type="ECO:0000256" key="3">
    <source>
        <dbReference type="ARBA" id="ARBA00004857"/>
    </source>
</evidence>
<gene>
    <name evidence="10" type="primary">tal</name>
    <name evidence="11" type="ORF">SMD11_1726</name>
</gene>
<dbReference type="EMBL" id="CP021744">
    <property type="protein sequence ID" value="ARZ67387.1"/>
    <property type="molecule type" value="Genomic_DNA"/>
</dbReference>
<accession>A0A1Z2KZA8</accession>
<evidence type="ECO:0000256" key="6">
    <source>
        <dbReference type="ARBA" id="ARBA00022490"/>
    </source>
</evidence>
<comment type="pathway">
    <text evidence="3 10">Carbohydrate degradation; pentose phosphate pathway; D-glyceraldehyde 3-phosphate and beta-D-fructose 6-phosphate from D-ribose 5-phosphate and D-xylulose 5-phosphate (non-oxidative stage): step 2/3.</text>
</comment>
<dbReference type="AlphaFoldDB" id="A0A1Z2KZA8"/>
<evidence type="ECO:0000256" key="5">
    <source>
        <dbReference type="ARBA" id="ARBA00013151"/>
    </source>
</evidence>
<protein>
    <recommendedName>
        <fullName evidence="5 10">Transaldolase</fullName>
        <ecNumber evidence="5 10">2.2.1.2</ecNumber>
    </recommendedName>
</protein>
<dbReference type="Proteomes" id="UP000195755">
    <property type="component" value="Chromosome"/>
</dbReference>
<keyword evidence="9 10" id="KW-0704">Schiff base</keyword>
<organism evidence="11 12">
    <name type="scientific">Streptomyces albireticuli</name>
    <dbReference type="NCBI Taxonomy" id="1940"/>
    <lineage>
        <taxon>Bacteria</taxon>
        <taxon>Bacillati</taxon>
        <taxon>Actinomycetota</taxon>
        <taxon>Actinomycetes</taxon>
        <taxon>Kitasatosporales</taxon>
        <taxon>Streptomycetaceae</taxon>
        <taxon>Streptomyces</taxon>
    </lineage>
</organism>
<proteinExistence type="inferred from homology"/>
<keyword evidence="6 10" id="KW-0963">Cytoplasm</keyword>
<dbReference type="GO" id="GO:0006098">
    <property type="term" value="P:pentose-phosphate shunt"/>
    <property type="evidence" value="ECO:0007669"/>
    <property type="project" value="UniProtKB-UniRule"/>
</dbReference>
<dbReference type="NCBIfam" id="TIGR00876">
    <property type="entry name" value="tal_mycobact"/>
    <property type="match status" value="1"/>
</dbReference>
<dbReference type="KEGG" id="salj:SMD11_1726"/>
<comment type="caution">
    <text evidence="10">Lacks conserved residue(s) required for the propagation of feature annotation.</text>
</comment>
<reference evidence="11 12" key="1">
    <citation type="submission" date="2017-06" db="EMBL/GenBank/DDBJ databases">
        <title>Streptomyces albireticuli Genome sequencing and assembly.</title>
        <authorList>
            <person name="Wang Y."/>
            <person name="Du B."/>
            <person name="Ding Y."/>
            <person name="Liu H."/>
            <person name="Hou Q."/>
            <person name="Liu K."/>
            <person name="Yao L."/>
            <person name="Wang C."/>
        </authorList>
    </citation>
    <scope>NUCLEOTIDE SEQUENCE [LARGE SCALE GENOMIC DNA]</scope>
    <source>
        <strain evidence="11 12">MDJK11</strain>
    </source>
</reference>
<evidence type="ECO:0000256" key="1">
    <source>
        <dbReference type="ARBA" id="ARBA00003518"/>
    </source>
</evidence>
<dbReference type="GO" id="GO:0004801">
    <property type="term" value="F:transaldolase activity"/>
    <property type="evidence" value="ECO:0007669"/>
    <property type="project" value="UniProtKB-UniRule"/>
</dbReference>
<dbReference type="GO" id="GO:0005975">
    <property type="term" value="P:carbohydrate metabolic process"/>
    <property type="evidence" value="ECO:0007669"/>
    <property type="project" value="InterPro"/>
</dbReference>
<dbReference type="InterPro" id="IPR004732">
    <property type="entry name" value="Transaldolase_2"/>
</dbReference>
<dbReference type="RefSeq" id="WP_159395267.1">
    <property type="nucleotide sequence ID" value="NZ_CP021744.1"/>
</dbReference>
<dbReference type="Pfam" id="PF00923">
    <property type="entry name" value="TAL_FSA"/>
    <property type="match status" value="1"/>
</dbReference>
<dbReference type="EC" id="2.2.1.2" evidence="5 10"/>
<dbReference type="UniPathway" id="UPA00115">
    <property type="reaction ID" value="UER00414"/>
</dbReference>